<reference evidence="1" key="1">
    <citation type="journal article" date="2022" name="Int. J. Syst. Evol. Microbiol.">
        <title>Pseudomonas aegrilactucae sp. nov. and Pseudomonas morbosilactucae sp. nov., pathogens causing bacterial rot of lettuce in Japan.</title>
        <authorList>
            <person name="Sawada H."/>
            <person name="Fujikawa T."/>
            <person name="Satou M."/>
        </authorList>
    </citation>
    <scope>NUCLEOTIDE SEQUENCE</scope>
    <source>
        <strain evidence="1">0166_1</strain>
    </source>
</reference>
<protein>
    <recommendedName>
        <fullName evidence="3">PAC2 family protein</fullName>
    </recommendedName>
</protein>
<dbReference type="Gene3D" id="3.40.50.10900">
    <property type="entry name" value="PAC-like subunit"/>
    <property type="match status" value="1"/>
</dbReference>
<dbReference type="SUPFAM" id="SSF159659">
    <property type="entry name" value="Cgl1923-like"/>
    <property type="match status" value="1"/>
</dbReference>
<name>A0A9E6Y3H7_9ACTN</name>
<dbReference type="PIRSF" id="PIRSF028754">
    <property type="entry name" value="UCP028754"/>
    <property type="match status" value="1"/>
</dbReference>
<dbReference type="EMBL" id="CP087164">
    <property type="protein sequence ID" value="UGS39168.1"/>
    <property type="molecule type" value="Genomic_DNA"/>
</dbReference>
<evidence type="ECO:0008006" key="3">
    <source>
        <dbReference type="Google" id="ProtNLM"/>
    </source>
</evidence>
<dbReference type="KEGG" id="sbae:DSM104329_05600"/>
<proteinExistence type="predicted"/>
<dbReference type="PANTHER" id="PTHR35610:SF7">
    <property type="entry name" value="3-ISOPROPYLMALATE DEHYDRATASE"/>
    <property type="match status" value="1"/>
</dbReference>
<dbReference type="AlphaFoldDB" id="A0A9E6Y3H7"/>
<dbReference type="RefSeq" id="WP_259316266.1">
    <property type="nucleotide sequence ID" value="NZ_CP087164.1"/>
</dbReference>
<evidence type="ECO:0000313" key="2">
    <source>
        <dbReference type="Proteomes" id="UP001162834"/>
    </source>
</evidence>
<dbReference type="InterPro" id="IPR008492">
    <property type="entry name" value="Rv2714-like"/>
</dbReference>
<dbReference type="Proteomes" id="UP001162834">
    <property type="component" value="Chromosome"/>
</dbReference>
<sequence>MQPLIWDRRPDGLRAPALVCAFKGWNDAGDAASAALTFVGASLGATRFAQIDPEDFYDFQATRPRIELVDGRHRQLTWPSVEIWEARVPRAPRDLILLSGPEPSMRWRTFCEIIVELAEALGTQLVVTLGALLADVPHSRPVGITGFATDERLQERSDLHPSSYEGPTGITGVLHGACSEAGLPSASLWATVPHYVAAAPNPKAALALVRKLEGVVGVTVDGSELESAAADYERQVSLAVQSDPDVQAFVERLEKAAEDEEEPVDPSELPSGDVIAREFQRFLRQRGPDDE</sequence>
<organism evidence="1 2">
    <name type="scientific">Capillimicrobium parvum</name>
    <dbReference type="NCBI Taxonomy" id="2884022"/>
    <lineage>
        <taxon>Bacteria</taxon>
        <taxon>Bacillati</taxon>
        <taxon>Actinomycetota</taxon>
        <taxon>Thermoleophilia</taxon>
        <taxon>Solirubrobacterales</taxon>
        <taxon>Capillimicrobiaceae</taxon>
        <taxon>Capillimicrobium</taxon>
    </lineage>
</organism>
<dbReference type="Pfam" id="PF09754">
    <property type="entry name" value="PAC2"/>
    <property type="match status" value="1"/>
</dbReference>
<dbReference type="InterPro" id="IPR038389">
    <property type="entry name" value="PSMG2_sf"/>
</dbReference>
<keyword evidence="2" id="KW-1185">Reference proteome</keyword>
<accession>A0A9E6Y3H7</accession>
<dbReference type="PANTHER" id="PTHR35610">
    <property type="entry name" value="3-ISOPROPYLMALATE DEHYDRATASE-RELATED"/>
    <property type="match status" value="1"/>
</dbReference>
<gene>
    <name evidence="1" type="ORF">DSM104329_05600</name>
</gene>
<dbReference type="InterPro" id="IPR019151">
    <property type="entry name" value="Proteasome_assmbl_chaperone_2"/>
</dbReference>
<evidence type="ECO:0000313" key="1">
    <source>
        <dbReference type="EMBL" id="UGS39168.1"/>
    </source>
</evidence>